<dbReference type="InterPro" id="IPR013830">
    <property type="entry name" value="SGNH_hydro"/>
</dbReference>
<dbReference type="AlphaFoldDB" id="A0A840Y7D7"/>
<proteinExistence type="predicted"/>
<dbReference type="Gene3D" id="3.40.50.1110">
    <property type="entry name" value="SGNH hydrolase"/>
    <property type="match status" value="1"/>
</dbReference>
<protein>
    <submittedName>
        <fullName evidence="2">Lysophospholipase L1-like esterase</fullName>
    </submittedName>
</protein>
<dbReference type="Pfam" id="PF13472">
    <property type="entry name" value="Lipase_GDSL_2"/>
    <property type="match status" value="1"/>
</dbReference>
<dbReference type="SUPFAM" id="SSF52266">
    <property type="entry name" value="SGNH hydrolase"/>
    <property type="match status" value="1"/>
</dbReference>
<dbReference type="EMBL" id="JACIJD010000023">
    <property type="protein sequence ID" value="MBB5695810.1"/>
    <property type="molecule type" value="Genomic_DNA"/>
</dbReference>
<organism evidence="2 3">
    <name type="scientific">Muricoccus pecuniae</name>
    <dbReference type="NCBI Taxonomy" id="693023"/>
    <lineage>
        <taxon>Bacteria</taxon>
        <taxon>Pseudomonadati</taxon>
        <taxon>Pseudomonadota</taxon>
        <taxon>Alphaproteobacteria</taxon>
        <taxon>Acetobacterales</taxon>
        <taxon>Roseomonadaceae</taxon>
        <taxon>Muricoccus</taxon>
    </lineage>
</organism>
<dbReference type="GO" id="GO:0016788">
    <property type="term" value="F:hydrolase activity, acting on ester bonds"/>
    <property type="evidence" value="ECO:0007669"/>
    <property type="project" value="UniProtKB-ARBA"/>
</dbReference>
<gene>
    <name evidence="2" type="ORF">FHS87_003877</name>
</gene>
<dbReference type="Proteomes" id="UP000580654">
    <property type="component" value="Unassembled WGS sequence"/>
</dbReference>
<dbReference type="InterPro" id="IPR036514">
    <property type="entry name" value="SGNH_hydro_sf"/>
</dbReference>
<dbReference type="RefSeq" id="WP_184520999.1">
    <property type="nucleotide sequence ID" value="NZ_JACIJD010000023.1"/>
</dbReference>
<keyword evidence="3" id="KW-1185">Reference proteome</keyword>
<evidence type="ECO:0000259" key="1">
    <source>
        <dbReference type="Pfam" id="PF13472"/>
    </source>
</evidence>
<sequence length="200" mass="21187">MRDLRVCFVGDSLVNGTGNEEALGWAGRICRAARGRGVPLTHYDLSVRRDISALILRRCAVEVAIRLDGVPCDGRVVFSFGANDATHEEGRPRVEPEATLANARALLGWSRARHPTLMVGPQPLPGSAAHDARIATLSAALGDLCGVLGVPFLDLHGPLSGDAVWRAEALAGDGAHPNAGGYARAAALIEAWDPWRSWTA</sequence>
<evidence type="ECO:0000313" key="2">
    <source>
        <dbReference type="EMBL" id="MBB5695810.1"/>
    </source>
</evidence>
<feature type="domain" description="SGNH hydrolase-type esterase" evidence="1">
    <location>
        <begin position="8"/>
        <end position="184"/>
    </location>
</feature>
<name>A0A840Y7D7_9PROT</name>
<reference evidence="2 3" key="1">
    <citation type="submission" date="2020-08" db="EMBL/GenBank/DDBJ databases">
        <title>Genomic Encyclopedia of Type Strains, Phase IV (KMG-IV): sequencing the most valuable type-strain genomes for metagenomic binning, comparative biology and taxonomic classification.</title>
        <authorList>
            <person name="Goeker M."/>
        </authorList>
    </citation>
    <scope>NUCLEOTIDE SEQUENCE [LARGE SCALE GENOMIC DNA]</scope>
    <source>
        <strain evidence="2 3">DSM 25622</strain>
    </source>
</reference>
<accession>A0A840Y7D7</accession>
<evidence type="ECO:0000313" key="3">
    <source>
        <dbReference type="Proteomes" id="UP000580654"/>
    </source>
</evidence>
<comment type="caution">
    <text evidence="2">The sequence shown here is derived from an EMBL/GenBank/DDBJ whole genome shotgun (WGS) entry which is preliminary data.</text>
</comment>